<accession>A0A0C9VY09</accession>
<dbReference type="OrthoDB" id="3269405at2759"/>
<keyword evidence="2" id="KW-1185">Reference proteome</keyword>
<evidence type="ECO:0000313" key="2">
    <source>
        <dbReference type="Proteomes" id="UP000053820"/>
    </source>
</evidence>
<sequence length="213" mass="24205">MYVPNSSSFSFTHPRVQDGPPPVHPVHIVAWYLLCWNAVIVNGPRTFVPQTIYQPYSQGDRERYVALATLLPPIIFYAENSPEWGLPVRDLLARQGSRLRDGDDPAFTSAGPSVSIRVQWPGYAPCHKQIATRDYSTQRRPITKAKLAKLVAKCVNRFMRVNHRRPMHLDADRRWKVGNGPSQIKVDDIILVSLHHVSQGSWQPQLRLSRPVA</sequence>
<dbReference type="EMBL" id="KN839966">
    <property type="protein sequence ID" value="KIJ58228.1"/>
    <property type="molecule type" value="Genomic_DNA"/>
</dbReference>
<dbReference type="Proteomes" id="UP000053820">
    <property type="component" value="Unassembled WGS sequence"/>
</dbReference>
<organism evidence="1 2">
    <name type="scientific">Hydnomerulius pinastri MD-312</name>
    <dbReference type="NCBI Taxonomy" id="994086"/>
    <lineage>
        <taxon>Eukaryota</taxon>
        <taxon>Fungi</taxon>
        <taxon>Dikarya</taxon>
        <taxon>Basidiomycota</taxon>
        <taxon>Agaricomycotina</taxon>
        <taxon>Agaricomycetes</taxon>
        <taxon>Agaricomycetidae</taxon>
        <taxon>Boletales</taxon>
        <taxon>Boletales incertae sedis</taxon>
        <taxon>Leucogyrophana</taxon>
    </lineage>
</organism>
<dbReference type="HOGENOM" id="CLU_094687_0_0_1"/>
<proteinExistence type="predicted"/>
<gene>
    <name evidence="1" type="ORF">HYDPIDRAFT_103085</name>
</gene>
<dbReference type="AlphaFoldDB" id="A0A0C9VY09"/>
<name>A0A0C9VY09_9AGAM</name>
<evidence type="ECO:0000313" key="1">
    <source>
        <dbReference type="EMBL" id="KIJ58228.1"/>
    </source>
</evidence>
<protein>
    <submittedName>
        <fullName evidence="1">Uncharacterized protein</fullName>
    </submittedName>
</protein>
<reference evidence="1 2" key="1">
    <citation type="submission" date="2014-04" db="EMBL/GenBank/DDBJ databases">
        <title>Evolutionary Origins and Diversification of the Mycorrhizal Mutualists.</title>
        <authorList>
            <consortium name="DOE Joint Genome Institute"/>
            <consortium name="Mycorrhizal Genomics Consortium"/>
            <person name="Kohler A."/>
            <person name="Kuo A."/>
            <person name="Nagy L.G."/>
            <person name="Floudas D."/>
            <person name="Copeland A."/>
            <person name="Barry K.W."/>
            <person name="Cichocki N."/>
            <person name="Veneault-Fourrey C."/>
            <person name="LaButti K."/>
            <person name="Lindquist E.A."/>
            <person name="Lipzen A."/>
            <person name="Lundell T."/>
            <person name="Morin E."/>
            <person name="Murat C."/>
            <person name="Riley R."/>
            <person name="Ohm R."/>
            <person name="Sun H."/>
            <person name="Tunlid A."/>
            <person name="Henrissat B."/>
            <person name="Grigoriev I.V."/>
            <person name="Hibbett D.S."/>
            <person name="Martin F."/>
        </authorList>
    </citation>
    <scope>NUCLEOTIDE SEQUENCE [LARGE SCALE GENOMIC DNA]</scope>
    <source>
        <strain evidence="1 2">MD-312</strain>
    </source>
</reference>